<accession>A0A8J3AC44</accession>
<gene>
    <name evidence="2" type="ORF">GCM10011354_06520</name>
</gene>
<dbReference type="OrthoDB" id="3731420at2"/>
<dbReference type="InterPro" id="IPR045596">
    <property type="entry name" value="DUF6459"/>
</dbReference>
<dbReference type="AlphaFoldDB" id="A0A8J3AC44"/>
<protein>
    <submittedName>
        <fullName evidence="2">Uncharacterized protein</fullName>
    </submittedName>
</protein>
<feature type="compositionally biased region" description="Pro residues" evidence="1">
    <location>
        <begin position="1"/>
        <end position="14"/>
    </location>
</feature>
<name>A0A8J3AC44_9ACTN</name>
<feature type="region of interest" description="Disordered" evidence="1">
    <location>
        <begin position="133"/>
        <end position="158"/>
    </location>
</feature>
<evidence type="ECO:0000256" key="1">
    <source>
        <dbReference type="SAM" id="MobiDB-lite"/>
    </source>
</evidence>
<dbReference type="Pfam" id="PF20060">
    <property type="entry name" value="DUF6459"/>
    <property type="match status" value="1"/>
</dbReference>
<organism evidence="2 3">
    <name type="scientific">Egicoccus halophilus</name>
    <dbReference type="NCBI Taxonomy" id="1670830"/>
    <lineage>
        <taxon>Bacteria</taxon>
        <taxon>Bacillati</taxon>
        <taxon>Actinomycetota</taxon>
        <taxon>Nitriliruptoria</taxon>
        <taxon>Egicoccales</taxon>
        <taxon>Egicoccaceae</taxon>
        <taxon>Egicoccus</taxon>
    </lineage>
</organism>
<evidence type="ECO:0000313" key="3">
    <source>
        <dbReference type="Proteomes" id="UP000650511"/>
    </source>
</evidence>
<comment type="caution">
    <text evidence="2">The sequence shown here is derived from an EMBL/GenBank/DDBJ whole genome shotgun (WGS) entry which is preliminary data.</text>
</comment>
<reference evidence="2" key="2">
    <citation type="submission" date="2020-09" db="EMBL/GenBank/DDBJ databases">
        <authorList>
            <person name="Sun Q."/>
            <person name="Zhou Y."/>
        </authorList>
    </citation>
    <scope>NUCLEOTIDE SEQUENCE</scope>
    <source>
        <strain evidence="2">CGMCC 1.14988</strain>
    </source>
</reference>
<dbReference type="Proteomes" id="UP000650511">
    <property type="component" value="Unassembled WGS sequence"/>
</dbReference>
<evidence type="ECO:0000313" key="2">
    <source>
        <dbReference type="EMBL" id="GGI03932.1"/>
    </source>
</evidence>
<keyword evidence="3" id="KW-1185">Reference proteome</keyword>
<reference evidence="2" key="1">
    <citation type="journal article" date="2014" name="Int. J. Syst. Evol. Microbiol.">
        <title>Complete genome sequence of Corynebacterium casei LMG S-19264T (=DSM 44701T), isolated from a smear-ripened cheese.</title>
        <authorList>
            <consortium name="US DOE Joint Genome Institute (JGI-PGF)"/>
            <person name="Walter F."/>
            <person name="Albersmeier A."/>
            <person name="Kalinowski J."/>
            <person name="Ruckert C."/>
        </authorList>
    </citation>
    <scope>NUCLEOTIDE SEQUENCE</scope>
    <source>
        <strain evidence="2">CGMCC 1.14988</strain>
    </source>
</reference>
<dbReference type="EMBL" id="BMHA01000002">
    <property type="protein sequence ID" value="GGI03932.1"/>
    <property type="molecule type" value="Genomic_DNA"/>
</dbReference>
<sequence length="158" mass="17152">MKPTAPAPGRPPAGRPGRGPRRPAAPDPQRLAGLLVRAWLEVRAGRRTLRQLEPLVSPSVYQRLADQLPPAPRRAPLGRVVRVRATSPTPRVCEAAVLVRCGPRTTAVAVRIERHLGQWRAVELTAPESGLAPLTTATLPPDWRPRDSFDEVLAGEDA</sequence>
<feature type="region of interest" description="Disordered" evidence="1">
    <location>
        <begin position="1"/>
        <end position="29"/>
    </location>
</feature>
<dbReference type="RefSeq" id="WP_130650856.1">
    <property type="nucleotide sequence ID" value="NZ_BMHA01000002.1"/>
</dbReference>
<proteinExistence type="predicted"/>